<dbReference type="Proteomes" id="UP000265427">
    <property type="component" value="Unassembled WGS sequence"/>
</dbReference>
<evidence type="ECO:0000313" key="1">
    <source>
        <dbReference type="EMBL" id="RHY09390.1"/>
    </source>
</evidence>
<protein>
    <recommendedName>
        <fullName evidence="3">Myb-like domain-containing protein</fullName>
    </recommendedName>
</protein>
<evidence type="ECO:0008006" key="3">
    <source>
        <dbReference type="Google" id="ProtNLM"/>
    </source>
</evidence>
<evidence type="ECO:0000313" key="2">
    <source>
        <dbReference type="Proteomes" id="UP000265427"/>
    </source>
</evidence>
<comment type="caution">
    <text evidence="1">The sequence shown here is derived from an EMBL/GenBank/DDBJ whole genome shotgun (WGS) entry which is preliminary data.</text>
</comment>
<proteinExistence type="predicted"/>
<accession>A0A397ANH7</accession>
<dbReference type="EMBL" id="QUSZ01005501">
    <property type="protein sequence ID" value="RHY09390.1"/>
    <property type="molecule type" value="Genomic_DNA"/>
</dbReference>
<dbReference type="AlphaFoldDB" id="A0A397ANH7"/>
<organism evidence="1 2">
    <name type="scientific">Aphanomyces astaci</name>
    <name type="common">Crayfish plague agent</name>
    <dbReference type="NCBI Taxonomy" id="112090"/>
    <lineage>
        <taxon>Eukaryota</taxon>
        <taxon>Sar</taxon>
        <taxon>Stramenopiles</taxon>
        <taxon>Oomycota</taxon>
        <taxon>Saprolegniomycetes</taxon>
        <taxon>Saprolegniales</taxon>
        <taxon>Verrucalvaceae</taxon>
        <taxon>Aphanomyces</taxon>
    </lineage>
</organism>
<name>A0A397ANH7_APHAT</name>
<sequence length="225" mass="25682">MSTPPKRRNFTEEEDIMLLRQVSADMPFLARRGLIMDNWAAIAETLAANEDFGRPDFDAKKANNRFIALAEAHRKINRVSARASGISEDVGEKVALLDDILSAHDDAKEEESQRIADAKKTQEHNDNLGSVVREEAMQSLGKRKHDVDDDGASRGGGGKMLKVMTMMHEQVQSELEFQREKHEIEIKERQKDRELLAQQIWNQQESMRIQQESMVALIKLLMNKQ</sequence>
<dbReference type="PANTHER" id="PTHR37558">
    <property type="entry name" value="HTH CENPB-TYPE DOMAIN-CONTAINING PROTEIN"/>
    <property type="match status" value="1"/>
</dbReference>
<reference evidence="1 2" key="1">
    <citation type="submission" date="2018-08" db="EMBL/GenBank/DDBJ databases">
        <title>Aphanomyces genome sequencing and annotation.</title>
        <authorList>
            <person name="Minardi D."/>
            <person name="Oidtmann B."/>
            <person name="Van Der Giezen M."/>
            <person name="Studholme D.J."/>
        </authorList>
    </citation>
    <scope>NUCLEOTIDE SEQUENCE [LARGE SCALE GENOMIC DNA]</scope>
    <source>
        <strain evidence="1 2">Kv</strain>
    </source>
</reference>
<gene>
    <name evidence="1" type="ORF">DYB36_011959</name>
</gene>
<dbReference type="VEuPathDB" id="FungiDB:H257_08837"/>
<dbReference type="PANTHER" id="PTHR37558:SF1">
    <property type="entry name" value="HTH CENPB-TYPE DOMAIN-CONTAINING PROTEIN"/>
    <property type="match status" value="1"/>
</dbReference>